<dbReference type="Pfam" id="PF13715">
    <property type="entry name" value="CarbopepD_reg_2"/>
    <property type="match status" value="1"/>
</dbReference>
<keyword evidence="6 11" id="KW-0812">Transmembrane</keyword>
<dbReference type="Pfam" id="PF03544">
    <property type="entry name" value="TonB_C"/>
    <property type="match status" value="1"/>
</dbReference>
<keyword evidence="5" id="KW-0997">Cell inner membrane</keyword>
<keyword evidence="8 11" id="KW-1133">Transmembrane helix</keyword>
<dbReference type="Gene3D" id="3.30.1150.10">
    <property type="match status" value="1"/>
</dbReference>
<comment type="similarity">
    <text evidence="2">Belongs to the TonB family.</text>
</comment>
<dbReference type="InterPro" id="IPR037682">
    <property type="entry name" value="TonB_C"/>
</dbReference>
<feature type="domain" description="TonB C-terminal" evidence="12">
    <location>
        <begin position="366"/>
        <end position="458"/>
    </location>
</feature>
<dbReference type="EMBL" id="JACSCY010000013">
    <property type="protein sequence ID" value="MBC6612271.1"/>
    <property type="molecule type" value="Genomic_DNA"/>
</dbReference>
<keyword evidence="4" id="KW-1003">Cell membrane</keyword>
<dbReference type="Gene3D" id="2.60.40.1120">
    <property type="entry name" value="Carboxypeptidase-like, regulatory domain"/>
    <property type="match status" value="1"/>
</dbReference>
<evidence type="ECO:0000313" key="14">
    <source>
        <dbReference type="Proteomes" id="UP000622017"/>
    </source>
</evidence>
<evidence type="ECO:0000256" key="4">
    <source>
        <dbReference type="ARBA" id="ARBA00022475"/>
    </source>
</evidence>
<proteinExistence type="inferred from homology"/>
<evidence type="ECO:0000256" key="5">
    <source>
        <dbReference type="ARBA" id="ARBA00022519"/>
    </source>
</evidence>
<evidence type="ECO:0000256" key="7">
    <source>
        <dbReference type="ARBA" id="ARBA00022927"/>
    </source>
</evidence>
<keyword evidence="3" id="KW-0813">Transport</keyword>
<dbReference type="Gene3D" id="1.10.10.1320">
    <property type="entry name" value="Anti-sigma factor, zinc-finger domain"/>
    <property type="match status" value="1"/>
</dbReference>
<keyword evidence="7" id="KW-0653">Protein transport</keyword>
<reference evidence="13 14" key="1">
    <citation type="submission" date="2020-08" db="EMBL/GenBank/DDBJ databases">
        <title>Hymenobacter sp.</title>
        <authorList>
            <person name="Kim M.K."/>
        </authorList>
    </citation>
    <scope>NUCLEOTIDE SEQUENCE [LARGE SCALE GENOMIC DNA]</scope>
    <source>
        <strain evidence="13 14">BT507</strain>
    </source>
</reference>
<dbReference type="Proteomes" id="UP000622017">
    <property type="component" value="Unassembled WGS sequence"/>
</dbReference>
<dbReference type="InterPro" id="IPR027383">
    <property type="entry name" value="Znf_put"/>
</dbReference>
<evidence type="ECO:0000256" key="6">
    <source>
        <dbReference type="ARBA" id="ARBA00022692"/>
    </source>
</evidence>
<dbReference type="RefSeq" id="WP_187320529.1">
    <property type="nucleotide sequence ID" value="NZ_JACSCY010000013.1"/>
</dbReference>
<comment type="caution">
    <text evidence="13">The sequence shown here is derived from an EMBL/GenBank/DDBJ whole genome shotgun (WGS) entry which is preliminary data.</text>
</comment>
<feature type="region of interest" description="Disordered" evidence="10">
    <location>
        <begin position="171"/>
        <end position="194"/>
    </location>
</feature>
<dbReference type="InterPro" id="IPR041916">
    <property type="entry name" value="Anti_sigma_zinc_sf"/>
</dbReference>
<sequence>MASADLNRTPGAAANAAGHLPLALLRQYVAGTLTPAEQHRVEAHTLECARCADILEGLSATNAATTDRAVAQLRQRLHARVAEETTDAPAAAWPWLRLAAVLLLLVMSTVAYFHWQPNNTASAPMAVRMEPTPPRAAENEEVSSAASAPVAPPVAAAAPAAARVPVAAVAPRRPRPVARRQPASAAEASQPALDLADVQGATTTVEGISSASATPDSLPAVASPAVAAVANGKVFARSGFAAADSDALRVRQLRDTLGADGRVVRGRVTDQQSGQPLPGVTVLVPGSNYGTSTAADGSFALTVPPTTTRLAFSSIGFIHQEKKIASDSAATLALAMTPDTKALNEVVVVRREKAPAPASVAPLPTGGYRAWNQYLRDSLQYPDKALENRKEGTVRLRFTVAADGKVEDIEVVRRVSEEIDEEAIRLLKEGPAWHAGVQNGRRTAQKVQISIPFRLEDH</sequence>
<dbReference type="InterPro" id="IPR006260">
    <property type="entry name" value="TonB/TolA_C"/>
</dbReference>
<keyword evidence="9 11" id="KW-0472">Membrane</keyword>
<dbReference type="PANTHER" id="PTHR33446:SF11">
    <property type="entry name" value="TONB3"/>
    <property type="match status" value="1"/>
</dbReference>
<dbReference type="InterPro" id="IPR008969">
    <property type="entry name" value="CarboxyPept-like_regulatory"/>
</dbReference>
<evidence type="ECO:0000256" key="9">
    <source>
        <dbReference type="ARBA" id="ARBA00023136"/>
    </source>
</evidence>
<dbReference type="NCBIfam" id="TIGR01352">
    <property type="entry name" value="tonB_Cterm"/>
    <property type="match status" value="1"/>
</dbReference>
<dbReference type="InterPro" id="IPR051045">
    <property type="entry name" value="TonB-dependent_transducer"/>
</dbReference>
<dbReference type="PANTHER" id="PTHR33446">
    <property type="entry name" value="PROTEIN TONB-RELATED"/>
    <property type="match status" value="1"/>
</dbReference>
<organism evidence="13 14">
    <name type="scientific">Hymenobacter citatus</name>
    <dbReference type="NCBI Taxonomy" id="2763506"/>
    <lineage>
        <taxon>Bacteria</taxon>
        <taxon>Pseudomonadati</taxon>
        <taxon>Bacteroidota</taxon>
        <taxon>Cytophagia</taxon>
        <taxon>Cytophagales</taxon>
        <taxon>Hymenobacteraceae</taxon>
        <taxon>Hymenobacter</taxon>
    </lineage>
</organism>
<evidence type="ECO:0000256" key="11">
    <source>
        <dbReference type="SAM" id="Phobius"/>
    </source>
</evidence>
<feature type="transmembrane region" description="Helical" evidence="11">
    <location>
        <begin position="95"/>
        <end position="115"/>
    </location>
</feature>
<comment type="subcellular location">
    <subcellularLocation>
        <location evidence="1">Cell inner membrane</location>
        <topology evidence="1">Single-pass membrane protein</topology>
        <orientation evidence="1">Periplasmic side</orientation>
    </subcellularLocation>
</comment>
<dbReference type="SUPFAM" id="SSF49464">
    <property type="entry name" value="Carboxypeptidase regulatory domain-like"/>
    <property type="match status" value="1"/>
</dbReference>
<name>A0ABR7MMG3_9BACT</name>
<dbReference type="PROSITE" id="PS52015">
    <property type="entry name" value="TONB_CTD"/>
    <property type="match status" value="1"/>
</dbReference>
<dbReference type="SUPFAM" id="SSF74653">
    <property type="entry name" value="TolA/TonB C-terminal domain"/>
    <property type="match status" value="1"/>
</dbReference>
<accession>A0ABR7MMG3</accession>
<dbReference type="Pfam" id="PF13490">
    <property type="entry name" value="zf-HC2"/>
    <property type="match status" value="1"/>
</dbReference>
<protein>
    <submittedName>
        <fullName evidence="13">TonB family protein</fullName>
    </submittedName>
</protein>
<feature type="compositionally biased region" description="Low complexity" evidence="10">
    <location>
        <begin position="179"/>
        <end position="192"/>
    </location>
</feature>
<evidence type="ECO:0000313" key="13">
    <source>
        <dbReference type="EMBL" id="MBC6612271.1"/>
    </source>
</evidence>
<evidence type="ECO:0000259" key="12">
    <source>
        <dbReference type="PROSITE" id="PS52015"/>
    </source>
</evidence>
<evidence type="ECO:0000256" key="8">
    <source>
        <dbReference type="ARBA" id="ARBA00022989"/>
    </source>
</evidence>
<evidence type="ECO:0000256" key="10">
    <source>
        <dbReference type="SAM" id="MobiDB-lite"/>
    </source>
</evidence>
<keyword evidence="14" id="KW-1185">Reference proteome</keyword>
<gene>
    <name evidence="13" type="ORF">H8B15_15185</name>
</gene>
<evidence type="ECO:0000256" key="2">
    <source>
        <dbReference type="ARBA" id="ARBA00006555"/>
    </source>
</evidence>
<evidence type="ECO:0000256" key="3">
    <source>
        <dbReference type="ARBA" id="ARBA00022448"/>
    </source>
</evidence>
<evidence type="ECO:0000256" key="1">
    <source>
        <dbReference type="ARBA" id="ARBA00004383"/>
    </source>
</evidence>